<evidence type="ECO:0000256" key="3">
    <source>
        <dbReference type="ARBA" id="ARBA00022741"/>
    </source>
</evidence>
<dbReference type="GO" id="GO:0140663">
    <property type="term" value="F:ATP-dependent FeS chaperone activity"/>
    <property type="evidence" value="ECO:0007669"/>
    <property type="project" value="InterPro"/>
</dbReference>
<name>A0A8C3XQD0_CHESE</name>
<dbReference type="InterPro" id="IPR033756">
    <property type="entry name" value="YlxH/NBP35"/>
</dbReference>
<evidence type="ECO:0000313" key="8">
    <source>
        <dbReference type="Proteomes" id="UP000694403"/>
    </source>
</evidence>
<dbReference type="Proteomes" id="UP000694403">
    <property type="component" value="Unplaced"/>
</dbReference>
<evidence type="ECO:0000313" key="7">
    <source>
        <dbReference type="Ensembl" id="ENSCSRP00000014931.1"/>
    </source>
</evidence>
<keyword evidence="3" id="KW-0547">Nucleotide-binding</keyword>
<evidence type="ECO:0000256" key="5">
    <source>
        <dbReference type="ARBA" id="ARBA00023004"/>
    </source>
</evidence>
<accession>A0A8C3XQD0</accession>
<keyword evidence="2" id="KW-0479">Metal-binding</keyword>
<keyword evidence="6" id="KW-0411">Iron-sulfur</keyword>
<reference evidence="7" key="1">
    <citation type="submission" date="2025-08" db="UniProtKB">
        <authorList>
            <consortium name="Ensembl"/>
        </authorList>
    </citation>
    <scope>IDENTIFICATION</scope>
</reference>
<dbReference type="InterPro" id="IPR027417">
    <property type="entry name" value="P-loop_NTPase"/>
</dbReference>
<dbReference type="PANTHER" id="PTHR23264:SF19">
    <property type="entry name" value="CYTOSOLIC FE-S CLUSTER ASSEMBLY FACTOR NUBP2"/>
    <property type="match status" value="1"/>
</dbReference>
<proteinExistence type="predicted"/>
<dbReference type="GO" id="GO:0005829">
    <property type="term" value="C:cytosol"/>
    <property type="evidence" value="ECO:0007669"/>
    <property type="project" value="TreeGrafter"/>
</dbReference>
<dbReference type="PANTHER" id="PTHR23264">
    <property type="entry name" value="NUCLEOTIDE-BINDING PROTEIN NBP35 YEAST -RELATED"/>
    <property type="match status" value="1"/>
</dbReference>
<dbReference type="Pfam" id="PF10609">
    <property type="entry name" value="ParA"/>
    <property type="match status" value="1"/>
</dbReference>
<evidence type="ECO:0000256" key="6">
    <source>
        <dbReference type="ARBA" id="ARBA00023014"/>
    </source>
</evidence>
<keyword evidence="1" id="KW-0004">4Fe-4S</keyword>
<dbReference type="InterPro" id="IPR019591">
    <property type="entry name" value="Mrp/NBP35_ATP-bd"/>
</dbReference>
<organism evidence="7 8">
    <name type="scientific">Chelydra serpentina</name>
    <name type="common">Snapping turtle</name>
    <name type="synonym">Testudo serpentina</name>
    <dbReference type="NCBI Taxonomy" id="8475"/>
    <lineage>
        <taxon>Eukaryota</taxon>
        <taxon>Metazoa</taxon>
        <taxon>Chordata</taxon>
        <taxon>Craniata</taxon>
        <taxon>Vertebrata</taxon>
        <taxon>Euteleostomi</taxon>
        <taxon>Archelosauria</taxon>
        <taxon>Testudinata</taxon>
        <taxon>Testudines</taxon>
        <taxon>Cryptodira</taxon>
        <taxon>Durocryptodira</taxon>
        <taxon>Americhelydia</taxon>
        <taxon>Chelydroidea</taxon>
        <taxon>Chelydridae</taxon>
        <taxon>Chelydra</taxon>
    </lineage>
</organism>
<reference evidence="7" key="2">
    <citation type="submission" date="2025-09" db="UniProtKB">
        <authorList>
            <consortium name="Ensembl"/>
        </authorList>
    </citation>
    <scope>IDENTIFICATION</scope>
</reference>
<evidence type="ECO:0000256" key="1">
    <source>
        <dbReference type="ARBA" id="ARBA00022485"/>
    </source>
</evidence>
<dbReference type="GO" id="GO:0016226">
    <property type="term" value="P:iron-sulfur cluster assembly"/>
    <property type="evidence" value="ECO:0007669"/>
    <property type="project" value="InterPro"/>
</dbReference>
<evidence type="ECO:0008006" key="9">
    <source>
        <dbReference type="Google" id="ProtNLM"/>
    </source>
</evidence>
<sequence>GDWAVEEREGPDNLAGVGHILLVLSGKGGVGKSTVSTELALALRHAGKKVSKLPCGSHECILLPHVHPRF</sequence>
<dbReference type="GO" id="GO:0051539">
    <property type="term" value="F:4 iron, 4 sulfur cluster binding"/>
    <property type="evidence" value="ECO:0007669"/>
    <property type="project" value="UniProtKB-KW"/>
</dbReference>
<keyword evidence="5" id="KW-0408">Iron</keyword>
<keyword evidence="8" id="KW-1185">Reference proteome</keyword>
<dbReference type="AlphaFoldDB" id="A0A8C3XQD0"/>
<keyword evidence="4" id="KW-0067">ATP-binding</keyword>
<dbReference type="GO" id="GO:0046872">
    <property type="term" value="F:metal ion binding"/>
    <property type="evidence" value="ECO:0007669"/>
    <property type="project" value="UniProtKB-KW"/>
</dbReference>
<dbReference type="Ensembl" id="ENSCSRT00000015565.1">
    <property type="protein sequence ID" value="ENSCSRP00000014931.1"/>
    <property type="gene ID" value="ENSCSRG00000011424.1"/>
</dbReference>
<dbReference type="SUPFAM" id="SSF52540">
    <property type="entry name" value="P-loop containing nucleoside triphosphate hydrolases"/>
    <property type="match status" value="1"/>
</dbReference>
<dbReference type="GO" id="GO:0005524">
    <property type="term" value="F:ATP binding"/>
    <property type="evidence" value="ECO:0007669"/>
    <property type="project" value="UniProtKB-KW"/>
</dbReference>
<dbReference type="Gene3D" id="3.40.50.300">
    <property type="entry name" value="P-loop containing nucleotide triphosphate hydrolases"/>
    <property type="match status" value="1"/>
</dbReference>
<evidence type="ECO:0000256" key="4">
    <source>
        <dbReference type="ARBA" id="ARBA00022840"/>
    </source>
</evidence>
<protein>
    <recommendedName>
        <fullName evidence="9">NUBP2</fullName>
    </recommendedName>
</protein>
<evidence type="ECO:0000256" key="2">
    <source>
        <dbReference type="ARBA" id="ARBA00022723"/>
    </source>
</evidence>